<feature type="region of interest" description="Disordered" evidence="11">
    <location>
        <begin position="572"/>
        <end position="602"/>
    </location>
</feature>
<feature type="transmembrane region" description="Helical" evidence="12">
    <location>
        <begin position="377"/>
        <end position="398"/>
    </location>
</feature>
<gene>
    <name evidence="14" type="ORF">CLV54_1380</name>
</gene>
<evidence type="ECO:0000256" key="9">
    <source>
        <dbReference type="ARBA" id="ARBA00048679"/>
    </source>
</evidence>
<keyword evidence="5 10" id="KW-0547">Nucleotide-binding</keyword>
<evidence type="ECO:0000256" key="10">
    <source>
        <dbReference type="PROSITE-ProRule" id="PRU10141"/>
    </source>
</evidence>
<proteinExistence type="predicted"/>
<dbReference type="PROSITE" id="PS50011">
    <property type="entry name" value="PROTEIN_KINASE_DOM"/>
    <property type="match status" value="1"/>
</dbReference>
<feature type="region of interest" description="Disordered" evidence="11">
    <location>
        <begin position="329"/>
        <end position="360"/>
    </location>
</feature>
<organism evidence="14 15">
    <name type="scientific">Compostimonas suwonensis</name>
    <dbReference type="NCBI Taxonomy" id="1048394"/>
    <lineage>
        <taxon>Bacteria</taxon>
        <taxon>Bacillati</taxon>
        <taxon>Actinomycetota</taxon>
        <taxon>Actinomycetes</taxon>
        <taxon>Micrococcales</taxon>
        <taxon>Microbacteriaceae</taxon>
        <taxon>Compostimonas</taxon>
    </lineage>
</organism>
<dbReference type="InterPro" id="IPR011009">
    <property type="entry name" value="Kinase-like_dom_sf"/>
</dbReference>
<dbReference type="PROSITE" id="PS00107">
    <property type="entry name" value="PROTEIN_KINASE_ATP"/>
    <property type="match status" value="1"/>
</dbReference>
<dbReference type="SMART" id="SM00740">
    <property type="entry name" value="PASTA"/>
    <property type="match status" value="2"/>
</dbReference>
<dbReference type="CDD" id="cd14014">
    <property type="entry name" value="STKc_PknB_like"/>
    <property type="match status" value="1"/>
</dbReference>
<evidence type="ECO:0000313" key="14">
    <source>
        <dbReference type="EMBL" id="PJJ63707.1"/>
    </source>
</evidence>
<dbReference type="PANTHER" id="PTHR43289">
    <property type="entry name" value="MITOGEN-ACTIVATED PROTEIN KINASE KINASE KINASE 20-RELATED"/>
    <property type="match status" value="1"/>
</dbReference>
<feature type="compositionally biased region" description="Low complexity" evidence="11">
    <location>
        <begin position="574"/>
        <end position="589"/>
    </location>
</feature>
<dbReference type="SUPFAM" id="SSF56112">
    <property type="entry name" value="Protein kinase-like (PK-like)"/>
    <property type="match status" value="1"/>
</dbReference>
<evidence type="ECO:0000256" key="4">
    <source>
        <dbReference type="ARBA" id="ARBA00022737"/>
    </source>
</evidence>
<protein>
    <recommendedName>
        <fullName evidence="1">non-specific serine/threonine protein kinase</fullName>
        <ecNumber evidence="1">2.7.11.1</ecNumber>
    </recommendedName>
</protein>
<dbReference type="Gene3D" id="3.30.200.20">
    <property type="entry name" value="Phosphorylase Kinase, domain 1"/>
    <property type="match status" value="1"/>
</dbReference>
<keyword evidence="12" id="KW-0812">Transmembrane</keyword>
<dbReference type="Proteomes" id="UP000230161">
    <property type="component" value="Unassembled WGS sequence"/>
</dbReference>
<dbReference type="InterPro" id="IPR000719">
    <property type="entry name" value="Prot_kinase_dom"/>
</dbReference>
<dbReference type="EMBL" id="PGFB01000002">
    <property type="protein sequence ID" value="PJJ63707.1"/>
    <property type="molecule type" value="Genomic_DNA"/>
</dbReference>
<evidence type="ECO:0000313" key="15">
    <source>
        <dbReference type="Proteomes" id="UP000230161"/>
    </source>
</evidence>
<dbReference type="Pfam" id="PF00069">
    <property type="entry name" value="Pkinase"/>
    <property type="match status" value="1"/>
</dbReference>
<comment type="catalytic activity">
    <reaction evidence="8">
        <text>L-threonyl-[protein] + ATP = O-phospho-L-threonyl-[protein] + ADP + H(+)</text>
        <dbReference type="Rhea" id="RHEA:46608"/>
        <dbReference type="Rhea" id="RHEA-COMP:11060"/>
        <dbReference type="Rhea" id="RHEA-COMP:11605"/>
        <dbReference type="ChEBI" id="CHEBI:15378"/>
        <dbReference type="ChEBI" id="CHEBI:30013"/>
        <dbReference type="ChEBI" id="CHEBI:30616"/>
        <dbReference type="ChEBI" id="CHEBI:61977"/>
        <dbReference type="ChEBI" id="CHEBI:456216"/>
        <dbReference type="EC" id="2.7.11.1"/>
    </reaction>
</comment>
<dbReference type="CDD" id="cd06577">
    <property type="entry name" value="PASTA_pknB"/>
    <property type="match status" value="2"/>
</dbReference>
<keyword evidence="2" id="KW-0723">Serine/threonine-protein kinase</keyword>
<dbReference type="AlphaFoldDB" id="A0A2M9C041"/>
<dbReference type="OrthoDB" id="9762169at2"/>
<evidence type="ECO:0000256" key="7">
    <source>
        <dbReference type="ARBA" id="ARBA00022840"/>
    </source>
</evidence>
<keyword evidence="3" id="KW-0808">Transferase</keyword>
<reference evidence="14 15" key="1">
    <citation type="submission" date="2017-11" db="EMBL/GenBank/DDBJ databases">
        <title>Genomic Encyclopedia of Archaeal and Bacterial Type Strains, Phase II (KMG-II): From Individual Species to Whole Genera.</title>
        <authorList>
            <person name="Goeker M."/>
        </authorList>
    </citation>
    <scope>NUCLEOTIDE SEQUENCE [LARGE SCALE GENOMIC DNA]</scope>
    <source>
        <strain evidence="14 15">DSM 25625</strain>
    </source>
</reference>
<feature type="binding site" evidence="10">
    <location>
        <position position="51"/>
    </location>
    <ligand>
        <name>ATP</name>
        <dbReference type="ChEBI" id="CHEBI:30616"/>
    </ligand>
</feature>
<dbReference type="GO" id="GO:0005524">
    <property type="term" value="F:ATP binding"/>
    <property type="evidence" value="ECO:0007669"/>
    <property type="project" value="UniProtKB-UniRule"/>
</dbReference>
<comment type="caution">
    <text evidence="14">The sequence shown here is derived from an EMBL/GenBank/DDBJ whole genome shotgun (WGS) entry which is preliminary data.</text>
</comment>
<sequence length="602" mass="61935">MSDTPNPEPPADLLGGRYRLGDLLGVGGSASVFVADDLKAEAEHDRAVAVKVLHPHLSLDEAAREAFFREARAAQPLHHENVAAVRGMGVHDGGGMTMAWIAFDLARGSSLSEIVDERGAFSPNDAVVVIDGVLRALSAAHALGIVHRDVSPSNVLLDGVESGVAVANVRLVDFGLADAAGRSTLGSDVLLSGTATPADGAAPAAGVIGNAHYMSPEQAMGDTVDERGDIYQVGALLYFLLTARTPYLRETTRQVMQAHVSAPPPVPSARRIGLPRSLDRVVTRAMRKEPAARYPHAESFRTALHQALPEAFIERDLERDAEADDAGLREAGTAIYSPSSESRTQVMSGRASTRPPDYLVPQAPAEVPAASAAPRQAGVAVLVFVLAIGVGAALLWGWGASQNPAVADPPATSAPIVEPVVDSSPPTPQPTATPTPTAPPAPAVATVPELGSTLDEARRALSDAGFTVGSIDRLESPQPADTILWSEPAAGASLEPGAFVHLTVASGANAVPDVVGLDRAAATALLESEGFTASFEVWKRADATSPAVSNTQPSAGAVLRLGTTVYAVLVEPLPSTSTPTPVPTTGPSDAPDPDDGGGGGAR</sequence>
<keyword evidence="7 10" id="KW-0067">ATP-binding</keyword>
<keyword evidence="12" id="KW-0472">Membrane</keyword>
<dbReference type="GO" id="GO:0004674">
    <property type="term" value="F:protein serine/threonine kinase activity"/>
    <property type="evidence" value="ECO:0007669"/>
    <property type="project" value="UniProtKB-KW"/>
</dbReference>
<comment type="catalytic activity">
    <reaction evidence="9">
        <text>L-seryl-[protein] + ATP = O-phospho-L-seryl-[protein] + ADP + H(+)</text>
        <dbReference type="Rhea" id="RHEA:17989"/>
        <dbReference type="Rhea" id="RHEA-COMP:9863"/>
        <dbReference type="Rhea" id="RHEA-COMP:11604"/>
        <dbReference type="ChEBI" id="CHEBI:15378"/>
        <dbReference type="ChEBI" id="CHEBI:29999"/>
        <dbReference type="ChEBI" id="CHEBI:30616"/>
        <dbReference type="ChEBI" id="CHEBI:83421"/>
        <dbReference type="ChEBI" id="CHEBI:456216"/>
        <dbReference type="EC" id="2.7.11.1"/>
    </reaction>
</comment>
<accession>A0A2M9C041</accession>
<dbReference type="EC" id="2.7.11.1" evidence="1"/>
<keyword evidence="6 14" id="KW-0418">Kinase</keyword>
<dbReference type="Gene3D" id="3.30.10.20">
    <property type="match status" value="2"/>
</dbReference>
<evidence type="ECO:0000256" key="1">
    <source>
        <dbReference type="ARBA" id="ARBA00012513"/>
    </source>
</evidence>
<feature type="region of interest" description="Disordered" evidence="11">
    <location>
        <begin position="407"/>
        <end position="444"/>
    </location>
</feature>
<evidence type="ECO:0000256" key="5">
    <source>
        <dbReference type="ARBA" id="ARBA00022741"/>
    </source>
</evidence>
<feature type="domain" description="Protein kinase" evidence="13">
    <location>
        <begin position="18"/>
        <end position="308"/>
    </location>
</feature>
<evidence type="ECO:0000256" key="11">
    <source>
        <dbReference type="SAM" id="MobiDB-lite"/>
    </source>
</evidence>
<name>A0A2M9C041_9MICO</name>
<dbReference type="Gene3D" id="1.10.510.10">
    <property type="entry name" value="Transferase(Phosphotransferase) domain 1"/>
    <property type="match status" value="1"/>
</dbReference>
<evidence type="ECO:0000256" key="8">
    <source>
        <dbReference type="ARBA" id="ARBA00047899"/>
    </source>
</evidence>
<feature type="compositionally biased region" description="Pro residues" evidence="11">
    <location>
        <begin position="425"/>
        <end position="442"/>
    </location>
</feature>
<evidence type="ECO:0000256" key="6">
    <source>
        <dbReference type="ARBA" id="ARBA00022777"/>
    </source>
</evidence>
<feature type="compositionally biased region" description="Polar residues" evidence="11">
    <location>
        <begin position="336"/>
        <end position="351"/>
    </location>
</feature>
<dbReference type="Pfam" id="PF03793">
    <property type="entry name" value="PASTA"/>
    <property type="match status" value="1"/>
</dbReference>
<keyword evidence="15" id="KW-1185">Reference proteome</keyword>
<dbReference type="InterPro" id="IPR017441">
    <property type="entry name" value="Protein_kinase_ATP_BS"/>
</dbReference>
<evidence type="ECO:0000256" key="12">
    <source>
        <dbReference type="SAM" id="Phobius"/>
    </source>
</evidence>
<dbReference type="PANTHER" id="PTHR43289:SF6">
    <property type="entry name" value="SERINE_THREONINE-PROTEIN KINASE NEKL-3"/>
    <property type="match status" value="1"/>
</dbReference>
<dbReference type="InterPro" id="IPR005543">
    <property type="entry name" value="PASTA_dom"/>
</dbReference>
<keyword evidence="12" id="KW-1133">Transmembrane helix</keyword>
<dbReference type="InterPro" id="IPR008266">
    <property type="entry name" value="Tyr_kinase_AS"/>
</dbReference>
<dbReference type="RefSeq" id="WP_100344173.1">
    <property type="nucleotide sequence ID" value="NZ_PGFB01000002.1"/>
</dbReference>
<evidence type="ECO:0000256" key="2">
    <source>
        <dbReference type="ARBA" id="ARBA00022527"/>
    </source>
</evidence>
<keyword evidence="4" id="KW-0677">Repeat</keyword>
<evidence type="ECO:0000256" key="3">
    <source>
        <dbReference type="ARBA" id="ARBA00022679"/>
    </source>
</evidence>
<evidence type="ECO:0000259" key="13">
    <source>
        <dbReference type="PROSITE" id="PS50011"/>
    </source>
</evidence>
<dbReference type="PROSITE" id="PS00109">
    <property type="entry name" value="PROTEIN_KINASE_TYR"/>
    <property type="match status" value="1"/>
</dbReference>